<dbReference type="PANTHER" id="PTHR18916:SF6">
    <property type="entry name" value="DYNACTIN SUBUNIT 1"/>
    <property type="match status" value="1"/>
</dbReference>
<dbReference type="EMBL" id="ASPP01018654">
    <property type="protein sequence ID" value="ETO15983.1"/>
    <property type="molecule type" value="Genomic_DNA"/>
</dbReference>
<accession>X6MPR1</accession>
<dbReference type="GO" id="GO:0005819">
    <property type="term" value="C:spindle"/>
    <property type="evidence" value="ECO:0007669"/>
    <property type="project" value="UniProtKB-SubCell"/>
</dbReference>
<name>X6MPR1_RETFI</name>
<keyword evidence="6" id="KW-0206">Cytoskeleton</keyword>
<dbReference type="SMART" id="SM01052">
    <property type="entry name" value="CAP_GLY"/>
    <property type="match status" value="2"/>
</dbReference>
<reference evidence="8 9" key="1">
    <citation type="journal article" date="2013" name="Curr. Biol.">
        <title>The Genome of the Foraminiferan Reticulomyxa filosa.</title>
        <authorList>
            <person name="Glockner G."/>
            <person name="Hulsmann N."/>
            <person name="Schleicher M."/>
            <person name="Noegel A.A."/>
            <person name="Eichinger L."/>
            <person name="Gallinger C."/>
            <person name="Pawlowski J."/>
            <person name="Sierra R."/>
            <person name="Euteneuer U."/>
            <person name="Pillet L."/>
            <person name="Moustafa A."/>
            <person name="Platzer M."/>
            <person name="Groth M."/>
            <person name="Szafranski K."/>
            <person name="Schliwa M."/>
        </authorList>
    </citation>
    <scope>NUCLEOTIDE SEQUENCE [LARGE SCALE GENOMIC DNA]</scope>
</reference>
<gene>
    <name evidence="8" type="ORF">RFI_21372</name>
</gene>
<dbReference type="AlphaFoldDB" id="X6MPR1"/>
<dbReference type="PROSITE" id="PS50245">
    <property type="entry name" value="CAP_GLY_2"/>
    <property type="match status" value="1"/>
</dbReference>
<dbReference type="GO" id="GO:0030286">
    <property type="term" value="C:dynein complex"/>
    <property type="evidence" value="ECO:0007669"/>
    <property type="project" value="UniProtKB-KW"/>
</dbReference>
<dbReference type="SUPFAM" id="SSF74924">
    <property type="entry name" value="Cap-Gly domain"/>
    <property type="match status" value="2"/>
</dbReference>
<comment type="caution">
    <text evidence="8">The sequence shown here is derived from an EMBL/GenBank/DDBJ whole genome shotgun (WGS) entry which is preliminary data.</text>
</comment>
<evidence type="ECO:0000256" key="5">
    <source>
        <dbReference type="ARBA" id="ARBA00023054"/>
    </source>
</evidence>
<dbReference type="InterPro" id="IPR000938">
    <property type="entry name" value="CAP-Gly_domain"/>
</dbReference>
<evidence type="ECO:0000313" key="9">
    <source>
        <dbReference type="Proteomes" id="UP000023152"/>
    </source>
</evidence>
<dbReference type="PANTHER" id="PTHR18916">
    <property type="entry name" value="DYNACTIN 1-RELATED MICROTUBULE-BINDING"/>
    <property type="match status" value="1"/>
</dbReference>
<organism evidence="8 9">
    <name type="scientific">Reticulomyxa filosa</name>
    <dbReference type="NCBI Taxonomy" id="46433"/>
    <lineage>
        <taxon>Eukaryota</taxon>
        <taxon>Sar</taxon>
        <taxon>Rhizaria</taxon>
        <taxon>Retaria</taxon>
        <taxon>Foraminifera</taxon>
        <taxon>Monothalamids</taxon>
        <taxon>Reticulomyxidae</taxon>
        <taxon>Reticulomyxa</taxon>
    </lineage>
</organism>
<evidence type="ECO:0000256" key="4">
    <source>
        <dbReference type="ARBA" id="ARBA00023017"/>
    </source>
</evidence>
<dbReference type="GO" id="GO:0005874">
    <property type="term" value="C:microtubule"/>
    <property type="evidence" value="ECO:0007669"/>
    <property type="project" value="UniProtKB-KW"/>
</dbReference>
<keyword evidence="5" id="KW-0175">Coiled coil</keyword>
<evidence type="ECO:0000259" key="7">
    <source>
        <dbReference type="PROSITE" id="PS50245"/>
    </source>
</evidence>
<evidence type="ECO:0000313" key="8">
    <source>
        <dbReference type="EMBL" id="ETO15983.1"/>
    </source>
</evidence>
<keyword evidence="4" id="KW-0243">Dynein</keyword>
<sequence>MDKLQLCYGDVVELSDGKKGVVKYIGHTDFFPGRTWFGIELETNDGKHDGRVKSRVYFKCSENHGVFVQSKEIVTILKSMEAKKKEGEGGRMQIYKYAKKKKIENEGEKEIALNEIVEVNNYGKGRVRFVGQTMFDETGIWYGIELVGQKDKKVTKGNTNGSIDNI</sequence>
<keyword evidence="2" id="KW-0963">Cytoplasm</keyword>
<keyword evidence="3" id="KW-0493">Microtubule</keyword>
<evidence type="ECO:0000256" key="3">
    <source>
        <dbReference type="ARBA" id="ARBA00022701"/>
    </source>
</evidence>
<dbReference type="Proteomes" id="UP000023152">
    <property type="component" value="Unassembled WGS sequence"/>
</dbReference>
<keyword evidence="9" id="KW-1185">Reference proteome</keyword>
<evidence type="ECO:0000256" key="1">
    <source>
        <dbReference type="ARBA" id="ARBA00004186"/>
    </source>
</evidence>
<dbReference type="Pfam" id="PF01302">
    <property type="entry name" value="CAP_GLY"/>
    <property type="match status" value="2"/>
</dbReference>
<feature type="non-terminal residue" evidence="8">
    <location>
        <position position="166"/>
    </location>
</feature>
<dbReference type="InterPro" id="IPR036859">
    <property type="entry name" value="CAP-Gly_dom_sf"/>
</dbReference>
<feature type="domain" description="CAP-Gly" evidence="7">
    <location>
        <begin position="36"/>
        <end position="69"/>
    </location>
</feature>
<dbReference type="Gene3D" id="2.30.30.190">
    <property type="entry name" value="CAP Gly-rich-like domain"/>
    <property type="match status" value="2"/>
</dbReference>
<dbReference type="OrthoDB" id="2130750at2759"/>
<proteinExistence type="predicted"/>
<comment type="subcellular location">
    <subcellularLocation>
        <location evidence="1">Cytoplasm</location>
        <location evidence="1">Cytoskeleton</location>
        <location evidence="1">Spindle</location>
    </subcellularLocation>
</comment>
<evidence type="ECO:0000256" key="6">
    <source>
        <dbReference type="ARBA" id="ARBA00023212"/>
    </source>
</evidence>
<evidence type="ECO:0000256" key="2">
    <source>
        <dbReference type="ARBA" id="ARBA00022490"/>
    </source>
</evidence>
<protein>
    <recommendedName>
        <fullName evidence="7">CAP-Gly domain-containing protein</fullName>
    </recommendedName>
</protein>